<comment type="caution">
    <text evidence="11">The sequence shown here is derived from an EMBL/GenBank/DDBJ whole genome shotgun (WGS) entry which is preliminary data.</text>
</comment>
<dbReference type="Gene3D" id="3.40.120.10">
    <property type="entry name" value="Alpha-D-Glucose-1,6-Bisphosphate, subunit A, domain 3"/>
    <property type="match status" value="3"/>
</dbReference>
<evidence type="ECO:0000259" key="8">
    <source>
        <dbReference type="Pfam" id="PF02878"/>
    </source>
</evidence>
<evidence type="ECO:0000256" key="2">
    <source>
        <dbReference type="ARBA" id="ARBA00010231"/>
    </source>
</evidence>
<dbReference type="CDD" id="cd03089">
    <property type="entry name" value="PMM_PGM"/>
    <property type="match status" value="1"/>
</dbReference>
<evidence type="ECO:0000256" key="1">
    <source>
        <dbReference type="ARBA" id="ARBA00001946"/>
    </source>
</evidence>
<comment type="similarity">
    <text evidence="2">Belongs to the phosphohexose mutase family.</text>
</comment>
<proteinExistence type="inferred from homology"/>
<sequence>MAHGLTAEEAGLFKAYDVRGAAPAPLSPALAWRVGRAFATWLGGGRIGMARDARLTSPALARAFAAGLQMPGVEILDYGMLPTDAMWFAVRRDGLDGGAVITASHNPPGDNGIKLVERDAAPVFHENGLPEVRRLAGEFSDPPIDFPPGPPPSTMDRPPLEIASDYRAFLNSVVSFRSLPALRVVLDAGNGMGGLMAAEVFSRVPGQFLAVQFRPDGSFPNRGANPLDPENRQPLVRRVLEEGADFGVLWDGDADRCVFVDDQGFHIPGDFATALLATAEITKEPGARIVFDLRSSRAVPDTVTQAGGIPCAGRVGHAYLKRRMRQEDARFGGELSGHFFFRAAGYADNALLPILLMIERIRDSGRSLSSLASELRRRYFTVDEESRVVPDQAMAFDMVREAFPGGKVNRLDGLTMDFSDWRFTLRPSNTEPVMRLTLEAYRAGLAERRRDELLSLLDEARERAAASPTSPEGAFAE</sequence>
<evidence type="ECO:0000256" key="5">
    <source>
        <dbReference type="ARBA" id="ARBA00022842"/>
    </source>
</evidence>
<evidence type="ECO:0000259" key="7">
    <source>
        <dbReference type="Pfam" id="PF00408"/>
    </source>
</evidence>
<dbReference type="InterPro" id="IPR005844">
    <property type="entry name" value="A-D-PHexomutase_a/b/a-I"/>
</dbReference>
<dbReference type="GO" id="GO:0046872">
    <property type="term" value="F:metal ion binding"/>
    <property type="evidence" value="ECO:0007669"/>
    <property type="project" value="UniProtKB-KW"/>
</dbReference>
<keyword evidence="4" id="KW-0479">Metal-binding</keyword>
<dbReference type="PANTHER" id="PTHR43771">
    <property type="entry name" value="PHOSPHOMANNOMUTASE"/>
    <property type="match status" value="1"/>
</dbReference>
<feature type="domain" description="Alpha-D-phosphohexomutase alpha/beta/alpha" evidence="9">
    <location>
        <begin position="166"/>
        <end position="264"/>
    </location>
</feature>
<evidence type="ECO:0000256" key="3">
    <source>
        <dbReference type="ARBA" id="ARBA00022553"/>
    </source>
</evidence>
<dbReference type="Pfam" id="PF02880">
    <property type="entry name" value="PGM_PMM_III"/>
    <property type="match status" value="1"/>
</dbReference>
<evidence type="ECO:0000313" key="11">
    <source>
        <dbReference type="EMBL" id="CAI7994133.1"/>
    </source>
</evidence>
<dbReference type="PANTHER" id="PTHR43771:SF1">
    <property type="entry name" value="PHOSPHOMANNOMUTASE"/>
    <property type="match status" value="1"/>
</dbReference>
<keyword evidence="12" id="KW-1185">Reference proteome</keyword>
<dbReference type="InterPro" id="IPR016055">
    <property type="entry name" value="A-D-PHexomutase_a/b/a-I/II/III"/>
</dbReference>
<evidence type="ECO:0000259" key="10">
    <source>
        <dbReference type="Pfam" id="PF02880"/>
    </source>
</evidence>
<dbReference type="Pfam" id="PF00408">
    <property type="entry name" value="PGM_PMM_IV"/>
    <property type="match status" value="1"/>
</dbReference>
<dbReference type="Pfam" id="PF02878">
    <property type="entry name" value="PGM_PMM_I"/>
    <property type="match status" value="1"/>
</dbReference>
<evidence type="ECO:0000256" key="6">
    <source>
        <dbReference type="ARBA" id="ARBA00023235"/>
    </source>
</evidence>
<reference evidence="11" key="1">
    <citation type="submission" date="2023-03" db="EMBL/GenBank/DDBJ databases">
        <authorList>
            <person name="Steffen K."/>
            <person name="Cardenas P."/>
        </authorList>
    </citation>
    <scope>NUCLEOTIDE SEQUENCE</scope>
</reference>
<name>A0AA35QWI3_GEOBA</name>
<keyword evidence="5" id="KW-0460">Magnesium</keyword>
<dbReference type="PRINTS" id="PR00509">
    <property type="entry name" value="PGMPMM"/>
</dbReference>
<feature type="domain" description="Alpha-D-phosphohexomutase alpha/beta/alpha" evidence="10">
    <location>
        <begin position="269"/>
        <end position="379"/>
    </location>
</feature>
<dbReference type="InterPro" id="IPR036900">
    <property type="entry name" value="A-D-PHexomutase_C_sf"/>
</dbReference>
<keyword evidence="3" id="KW-0597">Phosphoprotein</keyword>
<evidence type="ECO:0000313" key="12">
    <source>
        <dbReference type="Proteomes" id="UP001174909"/>
    </source>
</evidence>
<dbReference type="GO" id="GO:0005975">
    <property type="term" value="P:carbohydrate metabolic process"/>
    <property type="evidence" value="ECO:0007669"/>
    <property type="project" value="InterPro"/>
</dbReference>
<dbReference type="EMBL" id="CASHTH010000207">
    <property type="protein sequence ID" value="CAI7994133.1"/>
    <property type="molecule type" value="Genomic_DNA"/>
</dbReference>
<dbReference type="SUPFAM" id="SSF55957">
    <property type="entry name" value="Phosphoglucomutase, C-terminal domain"/>
    <property type="match status" value="1"/>
</dbReference>
<dbReference type="InterPro" id="IPR005846">
    <property type="entry name" value="A-D-PHexomutase_a/b/a-III"/>
</dbReference>
<dbReference type="Pfam" id="PF02879">
    <property type="entry name" value="PGM_PMM_II"/>
    <property type="match status" value="1"/>
</dbReference>
<dbReference type="Proteomes" id="UP001174909">
    <property type="component" value="Unassembled WGS sequence"/>
</dbReference>
<comment type="cofactor">
    <cofactor evidence="1">
        <name>Mg(2+)</name>
        <dbReference type="ChEBI" id="CHEBI:18420"/>
    </cofactor>
</comment>
<evidence type="ECO:0000256" key="4">
    <source>
        <dbReference type="ARBA" id="ARBA00022723"/>
    </source>
</evidence>
<protein>
    <submittedName>
        <fullName evidence="11">Phosphomannomutase</fullName>
    </submittedName>
</protein>
<dbReference type="InterPro" id="IPR005841">
    <property type="entry name" value="Alpha-D-phosphohexomutase_SF"/>
</dbReference>
<dbReference type="GO" id="GO:0016868">
    <property type="term" value="F:intramolecular phosphotransferase activity"/>
    <property type="evidence" value="ECO:0007669"/>
    <property type="project" value="InterPro"/>
</dbReference>
<evidence type="ECO:0000259" key="9">
    <source>
        <dbReference type="Pfam" id="PF02879"/>
    </source>
</evidence>
<dbReference type="InterPro" id="IPR005845">
    <property type="entry name" value="A-D-PHexomutase_a/b/a-II"/>
</dbReference>
<dbReference type="SUPFAM" id="SSF53738">
    <property type="entry name" value="Phosphoglucomutase, first 3 domains"/>
    <property type="match status" value="3"/>
</dbReference>
<dbReference type="Gene3D" id="3.30.310.50">
    <property type="entry name" value="Alpha-D-phosphohexomutase, C-terminal domain"/>
    <property type="match status" value="1"/>
</dbReference>
<keyword evidence="6" id="KW-0413">Isomerase</keyword>
<feature type="domain" description="Alpha-D-phosphohexomutase alpha/beta/alpha" evidence="8">
    <location>
        <begin position="12"/>
        <end position="125"/>
    </location>
</feature>
<dbReference type="InterPro" id="IPR005843">
    <property type="entry name" value="A-D-PHexomutase_C"/>
</dbReference>
<feature type="domain" description="Alpha-D-phosphohexomutase C-terminal" evidence="7">
    <location>
        <begin position="407"/>
        <end position="453"/>
    </location>
</feature>
<organism evidence="11 12">
    <name type="scientific">Geodia barretti</name>
    <name type="common">Barrett's horny sponge</name>
    <dbReference type="NCBI Taxonomy" id="519541"/>
    <lineage>
        <taxon>Eukaryota</taxon>
        <taxon>Metazoa</taxon>
        <taxon>Porifera</taxon>
        <taxon>Demospongiae</taxon>
        <taxon>Heteroscleromorpha</taxon>
        <taxon>Tetractinellida</taxon>
        <taxon>Astrophorina</taxon>
        <taxon>Geodiidae</taxon>
        <taxon>Geodia</taxon>
    </lineage>
</organism>
<dbReference type="AlphaFoldDB" id="A0AA35QWI3"/>
<gene>
    <name evidence="11" type="ORF">GBAR_LOCUS1389</name>
</gene>
<accession>A0AA35QWI3</accession>